<dbReference type="PANTHER" id="PTHR32196">
    <property type="entry name" value="ABC TRANSPORTER PERMEASE PROTEIN YPHD-RELATED-RELATED"/>
    <property type="match status" value="1"/>
</dbReference>
<evidence type="ECO:0000256" key="3">
    <source>
        <dbReference type="ARBA" id="ARBA00022475"/>
    </source>
</evidence>
<evidence type="ECO:0000256" key="8">
    <source>
        <dbReference type="SAM" id="Phobius"/>
    </source>
</evidence>
<comment type="caution">
    <text evidence="11">The sequence shown here is derived from an EMBL/GenBank/DDBJ whole genome shotgun (WGS) entry which is preliminary data.</text>
</comment>
<dbReference type="SUPFAM" id="SSF53474">
    <property type="entry name" value="alpha/beta-Hydrolases"/>
    <property type="match status" value="1"/>
</dbReference>
<reference evidence="12" key="1">
    <citation type="journal article" date="2019" name="Int. J. Syst. Evol. Microbiol.">
        <title>The Global Catalogue of Microorganisms (GCM) 10K type strain sequencing project: providing services to taxonomists for standard genome sequencing and annotation.</title>
        <authorList>
            <consortium name="The Broad Institute Genomics Platform"/>
            <consortium name="The Broad Institute Genome Sequencing Center for Infectious Disease"/>
            <person name="Wu L."/>
            <person name="Ma J."/>
        </authorList>
    </citation>
    <scope>NUCLEOTIDE SEQUENCE [LARGE SCALE GENOMIC DNA]</scope>
    <source>
        <strain evidence="12">JCM 31486</strain>
    </source>
</reference>
<dbReference type="GO" id="GO:0016787">
    <property type="term" value="F:hydrolase activity"/>
    <property type="evidence" value="ECO:0007669"/>
    <property type="project" value="UniProtKB-KW"/>
</dbReference>
<organism evidence="11 12">
    <name type="scientific">Kibdelosporangium lantanae</name>
    <dbReference type="NCBI Taxonomy" id="1497396"/>
    <lineage>
        <taxon>Bacteria</taxon>
        <taxon>Bacillati</taxon>
        <taxon>Actinomycetota</taxon>
        <taxon>Actinomycetes</taxon>
        <taxon>Pseudonocardiales</taxon>
        <taxon>Pseudonocardiaceae</taxon>
        <taxon>Kibdelosporangium</taxon>
    </lineage>
</organism>
<evidence type="ECO:0000259" key="10">
    <source>
        <dbReference type="Pfam" id="PF01814"/>
    </source>
</evidence>
<feature type="transmembrane region" description="Helical" evidence="8">
    <location>
        <begin position="421"/>
        <end position="441"/>
    </location>
</feature>
<dbReference type="Pfam" id="PF02653">
    <property type="entry name" value="BPD_transp_2"/>
    <property type="match status" value="1"/>
</dbReference>
<comment type="subcellular location">
    <subcellularLocation>
        <location evidence="1">Cell membrane</location>
        <topology evidence="1">Multi-pass membrane protein</topology>
    </subcellularLocation>
</comment>
<evidence type="ECO:0000313" key="12">
    <source>
        <dbReference type="Proteomes" id="UP001597045"/>
    </source>
</evidence>
<accession>A0ABW3M8A3</accession>
<dbReference type="Pfam" id="PF00561">
    <property type="entry name" value="Abhydrolase_1"/>
    <property type="match status" value="1"/>
</dbReference>
<feature type="domain" description="AB hydrolase-1" evidence="9">
    <location>
        <begin position="144"/>
        <end position="323"/>
    </location>
</feature>
<keyword evidence="2" id="KW-0813">Transport</keyword>
<protein>
    <submittedName>
        <fullName evidence="11">Alpha/beta fold hydrolase</fullName>
    </submittedName>
</protein>
<feature type="transmembrane region" description="Helical" evidence="8">
    <location>
        <begin position="507"/>
        <end position="526"/>
    </location>
</feature>
<dbReference type="Gene3D" id="3.40.50.1820">
    <property type="entry name" value="alpha/beta hydrolase"/>
    <property type="match status" value="1"/>
</dbReference>
<dbReference type="InterPro" id="IPR000073">
    <property type="entry name" value="AB_hydrolase_1"/>
</dbReference>
<keyword evidence="5 8" id="KW-0812">Transmembrane</keyword>
<proteinExistence type="predicted"/>
<dbReference type="CDD" id="cd06579">
    <property type="entry name" value="TM_PBP1_transp_AraH_like"/>
    <property type="match status" value="1"/>
</dbReference>
<dbReference type="InterPro" id="IPR029058">
    <property type="entry name" value="AB_hydrolase_fold"/>
</dbReference>
<keyword evidence="6 8" id="KW-1133">Transmembrane helix</keyword>
<evidence type="ECO:0000256" key="4">
    <source>
        <dbReference type="ARBA" id="ARBA00022519"/>
    </source>
</evidence>
<dbReference type="Gene3D" id="1.20.120.520">
    <property type="entry name" value="nmb1532 protein domain like"/>
    <property type="match status" value="1"/>
</dbReference>
<keyword evidence="7 8" id="KW-0472">Membrane</keyword>
<keyword evidence="11" id="KW-0378">Hydrolase</keyword>
<dbReference type="PANTHER" id="PTHR32196:SF21">
    <property type="entry name" value="ABC TRANSPORTER PERMEASE PROTEIN YPHD-RELATED"/>
    <property type="match status" value="1"/>
</dbReference>
<evidence type="ECO:0000256" key="1">
    <source>
        <dbReference type="ARBA" id="ARBA00004651"/>
    </source>
</evidence>
<dbReference type="CDD" id="cd12108">
    <property type="entry name" value="Hr-like"/>
    <property type="match status" value="1"/>
</dbReference>
<feature type="transmembrane region" description="Helical" evidence="8">
    <location>
        <begin position="587"/>
        <end position="607"/>
    </location>
</feature>
<evidence type="ECO:0000256" key="6">
    <source>
        <dbReference type="ARBA" id="ARBA00022989"/>
    </source>
</evidence>
<keyword evidence="3" id="KW-1003">Cell membrane</keyword>
<keyword evidence="12" id="KW-1185">Reference proteome</keyword>
<feature type="transmembrane region" description="Helical" evidence="8">
    <location>
        <begin position="469"/>
        <end position="495"/>
    </location>
</feature>
<feature type="domain" description="Hemerythrin-like" evidence="10">
    <location>
        <begin position="24"/>
        <end position="135"/>
    </location>
</feature>
<evidence type="ECO:0000313" key="11">
    <source>
        <dbReference type="EMBL" id="MFD1046130.1"/>
    </source>
</evidence>
<gene>
    <name evidence="11" type="ORF">ACFQ1S_11430</name>
</gene>
<dbReference type="InterPro" id="IPR012312">
    <property type="entry name" value="Hemerythrin-like"/>
</dbReference>
<keyword evidence="4" id="KW-0997">Cell inner membrane</keyword>
<dbReference type="Pfam" id="PF01814">
    <property type="entry name" value="Hemerythrin"/>
    <property type="match status" value="1"/>
</dbReference>
<sequence length="658" mass="71086">MEAWNHKDWSLESPSRLAAFGNQLIEVHDWLRGELVRLRSGIGTRDLRAHCLTFCSAVTRHHTGEDSGAFVTLAERFPELRPVLDELVRDHEQVSAMLRDLVSITDPDELRRHVDGVAALLESHFYYEEKKIVEALNSLDIPEWRDSPPDFLQRFFVVGMDRRGSGGSEPVRCVPDEIRTEMVSIDPAAPNVEDLLDSVREAGQQCVVTLENRLYAMDTSRTTADLDRLREALGVQHLNAIGIGEGSRVLGSYGDRFPNRVGRMVFDGLPDPSDDTLVSMEGRAVGAEATFAEFAKDCVARKCNLGADPKQAYLGLLDQLRATPLTTSEGDRLTAGVAARAVLIGLTDRSNWPTLADNMAAARAGSADALFNWMKPVIQDTRDQPGNLDIALITACNDTKTRLALERLNSTAQARPTVRSVLFRFQSLFGLVAVFVAAIVFSPTRNGELLFLSSGNLFNVVRAISEKGIIAVGMTFVILIGGIDLSVGAVLGLTAVGSADLLVNHDWGVVPTVLVVLLVGLVFGLSQGFASTAFRIQAFIVTLAGLQIARGLARIWSGGQGIAISYGSDPGEAPVVFSLLGERTFNGLVPIPALFFIVIAVLATLFLRSSAFSRHVYAIGGNEKAARLSGIPVTRVKIIVFGIAGLLTALAGIIHAVP</sequence>
<dbReference type="EMBL" id="JBHTIS010000531">
    <property type="protein sequence ID" value="MFD1046130.1"/>
    <property type="molecule type" value="Genomic_DNA"/>
</dbReference>
<name>A0ABW3M8A3_9PSEU</name>
<dbReference type="InterPro" id="IPR001851">
    <property type="entry name" value="ABC_transp_permease"/>
</dbReference>
<evidence type="ECO:0000256" key="5">
    <source>
        <dbReference type="ARBA" id="ARBA00022692"/>
    </source>
</evidence>
<evidence type="ECO:0000256" key="7">
    <source>
        <dbReference type="ARBA" id="ARBA00023136"/>
    </source>
</evidence>
<feature type="transmembrane region" description="Helical" evidence="8">
    <location>
        <begin position="638"/>
        <end position="657"/>
    </location>
</feature>
<evidence type="ECO:0000259" key="9">
    <source>
        <dbReference type="Pfam" id="PF00561"/>
    </source>
</evidence>
<dbReference type="Proteomes" id="UP001597045">
    <property type="component" value="Unassembled WGS sequence"/>
</dbReference>
<evidence type="ECO:0000256" key="2">
    <source>
        <dbReference type="ARBA" id="ARBA00022448"/>
    </source>
</evidence>